<feature type="non-terminal residue" evidence="2">
    <location>
        <position position="248"/>
    </location>
</feature>
<accession>A0AAW0X1Y0</accession>
<dbReference type="EMBL" id="JARKIK010000053">
    <property type="protein sequence ID" value="KAK8733572.1"/>
    <property type="molecule type" value="Genomic_DNA"/>
</dbReference>
<organism evidence="2 3">
    <name type="scientific">Cherax quadricarinatus</name>
    <name type="common">Australian red claw crayfish</name>
    <dbReference type="NCBI Taxonomy" id="27406"/>
    <lineage>
        <taxon>Eukaryota</taxon>
        <taxon>Metazoa</taxon>
        <taxon>Ecdysozoa</taxon>
        <taxon>Arthropoda</taxon>
        <taxon>Crustacea</taxon>
        <taxon>Multicrustacea</taxon>
        <taxon>Malacostraca</taxon>
        <taxon>Eumalacostraca</taxon>
        <taxon>Eucarida</taxon>
        <taxon>Decapoda</taxon>
        <taxon>Pleocyemata</taxon>
        <taxon>Astacidea</taxon>
        <taxon>Parastacoidea</taxon>
        <taxon>Parastacidae</taxon>
        <taxon>Cherax</taxon>
    </lineage>
</organism>
<feature type="compositionally biased region" description="Basic and acidic residues" evidence="1">
    <location>
        <begin position="150"/>
        <end position="162"/>
    </location>
</feature>
<feature type="compositionally biased region" description="Low complexity" evidence="1">
    <location>
        <begin position="63"/>
        <end position="82"/>
    </location>
</feature>
<protein>
    <submittedName>
        <fullName evidence="2">Uncharacterized protein</fullName>
    </submittedName>
</protein>
<evidence type="ECO:0000313" key="3">
    <source>
        <dbReference type="Proteomes" id="UP001445076"/>
    </source>
</evidence>
<reference evidence="2 3" key="1">
    <citation type="journal article" date="2024" name="BMC Genomics">
        <title>Genome assembly of redclaw crayfish (Cherax quadricarinatus) provides insights into its immune adaptation and hypoxia tolerance.</title>
        <authorList>
            <person name="Liu Z."/>
            <person name="Zheng J."/>
            <person name="Li H."/>
            <person name="Fang K."/>
            <person name="Wang S."/>
            <person name="He J."/>
            <person name="Zhou D."/>
            <person name="Weng S."/>
            <person name="Chi M."/>
            <person name="Gu Z."/>
            <person name="He J."/>
            <person name="Li F."/>
            <person name="Wang M."/>
        </authorList>
    </citation>
    <scope>NUCLEOTIDE SEQUENCE [LARGE SCALE GENOMIC DNA]</scope>
    <source>
        <strain evidence="2">ZL_2023a</strain>
    </source>
</reference>
<keyword evidence="3" id="KW-1185">Reference proteome</keyword>
<feature type="compositionally biased region" description="Basic and acidic residues" evidence="1">
    <location>
        <begin position="1"/>
        <end position="22"/>
    </location>
</feature>
<feature type="compositionally biased region" description="Low complexity" evidence="1">
    <location>
        <begin position="185"/>
        <end position="201"/>
    </location>
</feature>
<gene>
    <name evidence="2" type="ORF">OTU49_006365</name>
</gene>
<proteinExistence type="predicted"/>
<sequence>RGVREEASKPRFVYRRPDDDLLSRIPSSPTRNTRYLGIPSRYLSRSTGNLSDLPRTSIPSRYGRQQSSAAGGAAGRTSSETEGYGGGGGYTHPRRRPKDDLAHRAHVTLLDPGERSHPSRRARSLSPQRRPTSTPPDRASNLPTSTYPDRTTDLPSRLRKDEDDQSPEEEEEDNDSKSHSRSHSNSRSPSPPASHASAPAAINRRRPRSYRRPLTPSTCRRNYDSDDDSFDDLYIPRRYERCLERIWC</sequence>
<dbReference type="AlphaFoldDB" id="A0AAW0X1Y0"/>
<evidence type="ECO:0000256" key="1">
    <source>
        <dbReference type="SAM" id="MobiDB-lite"/>
    </source>
</evidence>
<feature type="compositionally biased region" description="Acidic residues" evidence="1">
    <location>
        <begin position="163"/>
        <end position="174"/>
    </location>
</feature>
<feature type="non-terminal residue" evidence="2">
    <location>
        <position position="1"/>
    </location>
</feature>
<feature type="region of interest" description="Disordered" evidence="1">
    <location>
        <begin position="1"/>
        <end position="231"/>
    </location>
</feature>
<name>A0AAW0X1Y0_CHEQU</name>
<evidence type="ECO:0000313" key="2">
    <source>
        <dbReference type="EMBL" id="KAK8733572.1"/>
    </source>
</evidence>
<dbReference type="Proteomes" id="UP001445076">
    <property type="component" value="Unassembled WGS sequence"/>
</dbReference>
<comment type="caution">
    <text evidence="2">The sequence shown here is derived from an EMBL/GenBank/DDBJ whole genome shotgun (WGS) entry which is preliminary data.</text>
</comment>